<keyword evidence="3" id="KW-1185">Reference proteome</keyword>
<feature type="transmembrane region" description="Helical" evidence="1">
    <location>
        <begin position="7"/>
        <end position="30"/>
    </location>
</feature>
<organism evidence="2 3">
    <name type="scientific">Lentzea miocenica</name>
    <dbReference type="NCBI Taxonomy" id="3095431"/>
    <lineage>
        <taxon>Bacteria</taxon>
        <taxon>Bacillati</taxon>
        <taxon>Actinomycetota</taxon>
        <taxon>Actinomycetes</taxon>
        <taxon>Pseudonocardiales</taxon>
        <taxon>Pseudonocardiaceae</taxon>
        <taxon>Lentzea</taxon>
    </lineage>
</organism>
<sequence>MPSQLMMAALLHWVFVVAICGLAVVTFVGYSMRDIMFWSIWAGLGVVCLGLLNVPAALALHHPHFPQAISSRIATVITLVTFAGALFRSVGNGDHKIVPMLGVAAILVLCTVNLFLTTRPQVKQWIAARRQLSLSQGHGPRR</sequence>
<feature type="transmembrane region" description="Helical" evidence="1">
    <location>
        <begin position="36"/>
        <end position="61"/>
    </location>
</feature>
<evidence type="ECO:0000256" key="1">
    <source>
        <dbReference type="SAM" id="Phobius"/>
    </source>
</evidence>
<evidence type="ECO:0000313" key="2">
    <source>
        <dbReference type="EMBL" id="MDX8033951.1"/>
    </source>
</evidence>
<keyword evidence="1" id="KW-1133">Transmembrane helix</keyword>
<accession>A0ABU4T713</accession>
<dbReference type="EMBL" id="JAXAVW010000023">
    <property type="protein sequence ID" value="MDX8033951.1"/>
    <property type="molecule type" value="Genomic_DNA"/>
</dbReference>
<comment type="caution">
    <text evidence="2">The sequence shown here is derived from an EMBL/GenBank/DDBJ whole genome shotgun (WGS) entry which is preliminary data.</text>
</comment>
<gene>
    <name evidence="2" type="ORF">SK803_27330</name>
</gene>
<feature type="transmembrane region" description="Helical" evidence="1">
    <location>
        <begin position="97"/>
        <end position="116"/>
    </location>
</feature>
<reference evidence="2 3" key="1">
    <citation type="submission" date="2023-11" db="EMBL/GenBank/DDBJ databases">
        <title>Lentzea sokolovensis, sp. nov., Lentzea kristufkii, sp. nov., and Lentzea miocenensis, sp. nov., rare actinobacteria from Sokolov Coal Basin, Miocene lacustrine sediment, Czech Republic.</title>
        <authorList>
            <person name="Lara A."/>
            <person name="Kotroba L."/>
            <person name="Nouioui I."/>
            <person name="Neumann-Schaal M."/>
            <person name="Mast Y."/>
            <person name="Chronakova A."/>
        </authorList>
    </citation>
    <scope>NUCLEOTIDE SEQUENCE [LARGE SCALE GENOMIC DNA]</scope>
    <source>
        <strain evidence="2 3">BCCO 10_0856</strain>
    </source>
</reference>
<dbReference type="Proteomes" id="UP001285521">
    <property type="component" value="Unassembled WGS sequence"/>
</dbReference>
<dbReference type="RefSeq" id="WP_319968967.1">
    <property type="nucleotide sequence ID" value="NZ_JAXAVW010000023.1"/>
</dbReference>
<feature type="transmembrane region" description="Helical" evidence="1">
    <location>
        <begin position="73"/>
        <end position="91"/>
    </location>
</feature>
<keyword evidence="1" id="KW-0472">Membrane</keyword>
<keyword evidence="1" id="KW-0812">Transmembrane</keyword>
<name>A0ABU4T713_9PSEU</name>
<proteinExistence type="predicted"/>
<evidence type="ECO:0000313" key="3">
    <source>
        <dbReference type="Proteomes" id="UP001285521"/>
    </source>
</evidence>
<protein>
    <submittedName>
        <fullName evidence="2">Uncharacterized protein</fullName>
    </submittedName>
</protein>